<reference evidence="1" key="2">
    <citation type="journal article" date="2011" name="Plant Physiol.">
        <title>Developing rice with high yield under phosphorus deficiency: Pup1 sequence to application.</title>
        <authorList>
            <person name="Chin J.H."/>
            <person name="Gamuyao R."/>
            <person name="Dalid C."/>
            <person name="Bustamam M."/>
            <person name="Prasetiyono J."/>
            <person name="Moeljopawiro S."/>
            <person name="Wissuwa M."/>
            <person name="Heuer S."/>
        </authorList>
    </citation>
    <scope>NUCLEOTIDE SEQUENCE</scope>
</reference>
<protein>
    <submittedName>
        <fullName evidence="1">Putative retrotransposon protein</fullName>
    </submittedName>
</protein>
<organism evidence="1">
    <name type="scientific">Oryza sativa subsp. indica</name>
    <name type="common">Rice</name>
    <dbReference type="NCBI Taxonomy" id="39946"/>
    <lineage>
        <taxon>Eukaryota</taxon>
        <taxon>Viridiplantae</taxon>
        <taxon>Streptophyta</taxon>
        <taxon>Embryophyta</taxon>
        <taxon>Tracheophyta</taxon>
        <taxon>Spermatophyta</taxon>
        <taxon>Magnoliopsida</taxon>
        <taxon>Liliopsida</taxon>
        <taxon>Poales</taxon>
        <taxon>Poaceae</taxon>
        <taxon>BOP clade</taxon>
        <taxon>Oryzoideae</taxon>
        <taxon>Oryzeae</taxon>
        <taxon>Oryzinae</taxon>
        <taxon>Oryza</taxon>
        <taxon>Oryza sativa</taxon>
    </lineage>
</organism>
<accession>C5NNV5</accession>
<evidence type="ECO:0000313" key="1">
    <source>
        <dbReference type="EMBL" id="BAH80044.1"/>
    </source>
</evidence>
<reference evidence="1" key="1">
    <citation type="journal article" date="2009" name="Plant Biotechnol. J.">
        <title>Comparative sequence analyses of the major quantitative trait locus phosphorus uptake 1 (Pup1) reveal a complex genetic structure.</title>
        <authorList>
            <person name="Heuer S."/>
            <person name="Lu X."/>
            <person name="Chin J.H."/>
            <person name="Pariasca-Tanaka J."/>
            <person name="Kanamori H."/>
            <person name="Matsumoto T."/>
            <person name="De Leon T."/>
            <person name="Ulat V.J."/>
            <person name="Ismail A.M."/>
            <person name="Yano M."/>
            <person name="Wissuwa M."/>
        </authorList>
    </citation>
    <scope>NUCLEOTIDE SEQUENCE</scope>
</reference>
<dbReference type="EMBL" id="AB458444">
    <property type="protein sequence ID" value="BAH80044.1"/>
    <property type="molecule type" value="Genomic_DNA"/>
</dbReference>
<name>C5NNV5_ORYSI</name>
<sequence length="28" mass="3102">MGAAGESIVSGFEREIMIQERCTVNFIL</sequence>
<proteinExistence type="predicted"/>
<reference evidence="1" key="3">
    <citation type="journal article" date="2012" name="Nature">
        <title>The protein kinase Pstol1 from traditional rice confers tolerance of phosphorus deficiency.</title>
        <authorList>
            <person name="Gamuyao R."/>
            <person name="Chin J.H."/>
            <person name="Pariasca-Tanaka J."/>
            <person name="Pesaresi P."/>
            <person name="Catausan S."/>
            <person name="Dalid C."/>
            <person name="Slamet-Loedin I."/>
            <person name="Tecson-Mendoza E.M."/>
            <person name="Wissuwa M."/>
            <person name="Heuer S."/>
        </authorList>
    </citation>
    <scope>NUCLEOTIDE SEQUENCE</scope>
</reference>
<dbReference type="AlphaFoldDB" id="C5NNV5"/>
<gene>
    <name evidence="1" type="primary">OsPupK55-1</name>
</gene>